<gene>
    <name evidence="2" type="ORF">Z520_11221</name>
</gene>
<protein>
    <submittedName>
        <fullName evidence="2">Uncharacterized protein</fullName>
    </submittedName>
</protein>
<keyword evidence="3" id="KW-1185">Reference proteome</keyword>
<dbReference type="EMBL" id="KN848097">
    <property type="protein sequence ID" value="KIX93164.1"/>
    <property type="molecule type" value="Genomic_DNA"/>
</dbReference>
<dbReference type="GeneID" id="27716967"/>
<dbReference type="RefSeq" id="XP_016627287.1">
    <property type="nucleotide sequence ID" value="XM_016781710.1"/>
</dbReference>
<evidence type="ECO:0000313" key="2">
    <source>
        <dbReference type="EMBL" id="KIX93164.1"/>
    </source>
</evidence>
<name>A0A0D2JRU0_9EURO</name>
<dbReference type="Proteomes" id="UP000053411">
    <property type="component" value="Unassembled WGS sequence"/>
</dbReference>
<evidence type="ECO:0000256" key="1">
    <source>
        <dbReference type="SAM" id="Phobius"/>
    </source>
</evidence>
<organism evidence="2 3">
    <name type="scientific">Fonsecaea multimorphosa CBS 102226</name>
    <dbReference type="NCBI Taxonomy" id="1442371"/>
    <lineage>
        <taxon>Eukaryota</taxon>
        <taxon>Fungi</taxon>
        <taxon>Dikarya</taxon>
        <taxon>Ascomycota</taxon>
        <taxon>Pezizomycotina</taxon>
        <taxon>Eurotiomycetes</taxon>
        <taxon>Chaetothyriomycetidae</taxon>
        <taxon>Chaetothyriales</taxon>
        <taxon>Herpotrichiellaceae</taxon>
        <taxon>Fonsecaea</taxon>
    </lineage>
</organism>
<dbReference type="VEuPathDB" id="FungiDB:Z520_11221"/>
<accession>A0A0D2JRU0</accession>
<proteinExistence type="predicted"/>
<keyword evidence="1" id="KW-1133">Transmembrane helix</keyword>
<keyword evidence="1" id="KW-0812">Transmembrane</keyword>
<reference evidence="2 3" key="1">
    <citation type="submission" date="2015-01" db="EMBL/GenBank/DDBJ databases">
        <title>The Genome Sequence of Fonsecaea multimorphosa CBS 102226.</title>
        <authorList>
            <consortium name="The Broad Institute Genomics Platform"/>
            <person name="Cuomo C."/>
            <person name="de Hoog S."/>
            <person name="Gorbushina A."/>
            <person name="Stielow B."/>
            <person name="Teixiera M."/>
            <person name="Abouelleil A."/>
            <person name="Chapman S.B."/>
            <person name="Priest M."/>
            <person name="Young S.K."/>
            <person name="Wortman J."/>
            <person name="Nusbaum C."/>
            <person name="Birren B."/>
        </authorList>
    </citation>
    <scope>NUCLEOTIDE SEQUENCE [LARGE SCALE GENOMIC DNA]</scope>
    <source>
        <strain evidence="2 3">CBS 102226</strain>
    </source>
</reference>
<evidence type="ECO:0000313" key="3">
    <source>
        <dbReference type="Proteomes" id="UP000053411"/>
    </source>
</evidence>
<keyword evidence="1" id="KW-0472">Membrane</keyword>
<feature type="transmembrane region" description="Helical" evidence="1">
    <location>
        <begin position="197"/>
        <end position="216"/>
    </location>
</feature>
<sequence>MPFRIPANYRIPQKRKSQVPHYVSRVRMGEAIAYPRGHIALHELDRWILDRGNDTDVDCLLNVVRPPRRDPAAMSETTYYVTYFQRRLDDMERQGSTGRAATFFILSLDSTLHAMEQYRHEGSRAFKEVQVTELLKHADEVCQQIKADPEYVVMRYAKWEQALTVAYNSYRMAFLAMVPSGPEQDNMVPLVLTPMELFIRGFLLMVGLLMGIVVVLT</sequence>
<dbReference type="AlphaFoldDB" id="A0A0D2JRU0"/>